<dbReference type="PANTHER" id="PTHR32305">
    <property type="match status" value="1"/>
</dbReference>
<evidence type="ECO:0000259" key="3">
    <source>
        <dbReference type="Pfam" id="PF25023"/>
    </source>
</evidence>
<dbReference type="PANTHER" id="PTHR32305:SF15">
    <property type="entry name" value="PROTEIN RHSA-RELATED"/>
    <property type="match status" value="1"/>
</dbReference>
<dbReference type="RefSeq" id="WP_274691881.1">
    <property type="nucleotide sequence ID" value="NZ_JAPMOU010000070.1"/>
</dbReference>
<comment type="caution">
    <text evidence="4">The sequence shown here is derived from an EMBL/GenBank/DDBJ whole genome shotgun (WGS) entry which is preliminary data.</text>
</comment>
<evidence type="ECO:0000313" key="4">
    <source>
        <dbReference type="EMBL" id="MDE1465577.1"/>
    </source>
</evidence>
<gene>
    <name evidence="4" type="ORF">ORQ98_26810</name>
</gene>
<sequence length="303" mass="34226">MKNLIKNTANKTWQVALAACLLMLTQIVSAANTVEITTYYHNDHTGTPVAATDENGNVLWREDYSPYGEQLTQDPKAATNRRGFTGHVQDRDLGLVYMQARYYDPVLGRFMAIDPVGVEPEASFAFNRYAYGNNNPYKFIDPDGNSPLSYLTKMGAKKVSKGTLNNYVETQIKGKIKKIGNDRFRKRFAKEANELEGMLEDSWQETAIGFIPLVGDVYDAARVPKQISDAFKKAEKLEKRVKKILDIQGKKASELIRGKFKNVEGYPTDLEGKTYNELLKMNSKGADLLKKLIREEHRLGEKV</sequence>
<organism evidence="4 5">
    <name type="scientific">Spartinivicinus poritis</name>
    <dbReference type="NCBI Taxonomy" id="2994640"/>
    <lineage>
        <taxon>Bacteria</taxon>
        <taxon>Pseudomonadati</taxon>
        <taxon>Pseudomonadota</taxon>
        <taxon>Gammaproteobacteria</taxon>
        <taxon>Oceanospirillales</taxon>
        <taxon>Zooshikellaceae</taxon>
        <taxon>Spartinivicinus</taxon>
    </lineage>
</organism>
<evidence type="ECO:0000313" key="5">
    <source>
        <dbReference type="Proteomes" id="UP001528823"/>
    </source>
</evidence>
<dbReference type="InterPro" id="IPR050708">
    <property type="entry name" value="T6SS_VgrG/RHS"/>
</dbReference>
<feature type="domain" description="Teneurin-like YD-shell" evidence="3">
    <location>
        <begin position="41"/>
        <end position="136"/>
    </location>
</feature>
<evidence type="ECO:0000256" key="2">
    <source>
        <dbReference type="SAM" id="SignalP"/>
    </source>
</evidence>
<keyword evidence="5" id="KW-1185">Reference proteome</keyword>
<dbReference type="Proteomes" id="UP001528823">
    <property type="component" value="Unassembled WGS sequence"/>
</dbReference>
<keyword evidence="2" id="KW-0732">Signal</keyword>
<dbReference type="InterPro" id="IPR022385">
    <property type="entry name" value="Rhs_assc_core"/>
</dbReference>
<dbReference type="EMBL" id="JAPMOU010000070">
    <property type="protein sequence ID" value="MDE1465577.1"/>
    <property type="molecule type" value="Genomic_DNA"/>
</dbReference>
<reference evidence="4 5" key="1">
    <citation type="submission" date="2022-11" db="EMBL/GenBank/DDBJ databases">
        <title>Spartinivicinus poritis sp. nov., isolated from scleractinian coral Porites lutea.</title>
        <authorList>
            <person name="Zhang G."/>
            <person name="Cai L."/>
            <person name="Wei Q."/>
        </authorList>
    </citation>
    <scope>NUCLEOTIDE SEQUENCE [LARGE SCALE GENOMIC DNA]</scope>
    <source>
        <strain evidence="4 5">A2-2</strain>
    </source>
</reference>
<feature type="signal peptide" evidence="2">
    <location>
        <begin position="1"/>
        <end position="30"/>
    </location>
</feature>
<dbReference type="Gene3D" id="2.180.10.10">
    <property type="entry name" value="RHS repeat-associated core"/>
    <property type="match status" value="1"/>
</dbReference>
<feature type="chain" id="PRO_5046469120" evidence="2">
    <location>
        <begin position="31"/>
        <end position="303"/>
    </location>
</feature>
<evidence type="ECO:0000256" key="1">
    <source>
        <dbReference type="ARBA" id="ARBA00022737"/>
    </source>
</evidence>
<name>A0ABT5UGR2_9GAMM</name>
<protein>
    <submittedName>
        <fullName evidence="4">RHS domain-containing protein</fullName>
    </submittedName>
</protein>
<dbReference type="Pfam" id="PF25023">
    <property type="entry name" value="TEN_YD-shell"/>
    <property type="match status" value="1"/>
</dbReference>
<accession>A0ABT5UGR2</accession>
<proteinExistence type="predicted"/>
<dbReference type="InterPro" id="IPR056823">
    <property type="entry name" value="TEN-like_YD-shell"/>
</dbReference>
<dbReference type="NCBIfam" id="TIGR03696">
    <property type="entry name" value="Rhs_assc_core"/>
    <property type="match status" value="1"/>
</dbReference>
<keyword evidence="1" id="KW-0677">Repeat</keyword>